<protein>
    <recommendedName>
        <fullName evidence="12">Leucine-rich repeat-containing N-terminal plant-type domain-containing protein</fullName>
    </recommendedName>
</protein>
<feature type="domain" description="Leucine-rich repeat-containing N-terminal plant-type" evidence="12">
    <location>
        <begin position="10"/>
        <end position="52"/>
    </location>
</feature>
<dbReference type="PANTHER" id="PTHR48062:SF52">
    <property type="entry name" value="RECEPTOR-LIKE PROTEIN 8-RELATED"/>
    <property type="match status" value="1"/>
</dbReference>
<keyword evidence="8 11" id="KW-1133">Transmembrane helix</keyword>
<dbReference type="SUPFAM" id="SSF52058">
    <property type="entry name" value="L domain-like"/>
    <property type="match status" value="1"/>
</dbReference>
<dbReference type="InterPro" id="IPR001611">
    <property type="entry name" value="Leu-rich_rpt"/>
</dbReference>
<dbReference type="Pfam" id="PF08263">
    <property type="entry name" value="LRRNT_2"/>
    <property type="match status" value="1"/>
</dbReference>
<dbReference type="Gene3D" id="3.80.10.10">
    <property type="entry name" value="Ribonuclease Inhibitor"/>
    <property type="match status" value="1"/>
</dbReference>
<dbReference type="PRINTS" id="PR00019">
    <property type="entry name" value="LEURICHRPT"/>
</dbReference>
<evidence type="ECO:0000313" key="13">
    <source>
        <dbReference type="EMBL" id="MCL7029487.1"/>
    </source>
</evidence>
<evidence type="ECO:0000256" key="4">
    <source>
        <dbReference type="ARBA" id="ARBA00022614"/>
    </source>
</evidence>
<reference evidence="13" key="1">
    <citation type="submission" date="2022-03" db="EMBL/GenBank/DDBJ databases">
        <title>A functionally conserved STORR gene fusion in Papaver species that diverged 16.8 million years ago.</title>
        <authorList>
            <person name="Catania T."/>
        </authorList>
    </citation>
    <scope>NUCLEOTIDE SEQUENCE</scope>
    <source>
        <strain evidence="13">S-191538</strain>
    </source>
</reference>
<evidence type="ECO:0000256" key="1">
    <source>
        <dbReference type="ARBA" id="ARBA00004251"/>
    </source>
</evidence>
<comment type="subcellular location">
    <subcellularLocation>
        <location evidence="1">Cell membrane</location>
        <topology evidence="1">Single-pass type I membrane protein</topology>
    </subcellularLocation>
</comment>
<evidence type="ECO:0000256" key="11">
    <source>
        <dbReference type="SAM" id="Phobius"/>
    </source>
</evidence>
<evidence type="ECO:0000256" key="10">
    <source>
        <dbReference type="ARBA" id="ARBA00023180"/>
    </source>
</evidence>
<keyword evidence="14" id="KW-1185">Reference proteome</keyword>
<evidence type="ECO:0000256" key="7">
    <source>
        <dbReference type="ARBA" id="ARBA00022737"/>
    </source>
</evidence>
<keyword evidence="3" id="KW-1003">Cell membrane</keyword>
<evidence type="ECO:0000256" key="3">
    <source>
        <dbReference type="ARBA" id="ARBA00022475"/>
    </source>
</evidence>
<dbReference type="InterPro" id="IPR013210">
    <property type="entry name" value="LRR_N_plant-typ"/>
</dbReference>
<dbReference type="InterPro" id="IPR032675">
    <property type="entry name" value="LRR_dom_sf"/>
</dbReference>
<evidence type="ECO:0000256" key="8">
    <source>
        <dbReference type="ARBA" id="ARBA00022989"/>
    </source>
</evidence>
<keyword evidence="10" id="KW-0325">Glycoprotein</keyword>
<feature type="transmembrane region" description="Helical" evidence="11">
    <location>
        <begin position="213"/>
        <end position="236"/>
    </location>
</feature>
<evidence type="ECO:0000259" key="12">
    <source>
        <dbReference type="Pfam" id="PF08263"/>
    </source>
</evidence>
<dbReference type="PANTHER" id="PTHR48062">
    <property type="entry name" value="RECEPTOR-LIKE PROTEIN 14"/>
    <property type="match status" value="1"/>
</dbReference>
<dbReference type="GO" id="GO:0005886">
    <property type="term" value="C:plasma membrane"/>
    <property type="evidence" value="ECO:0007669"/>
    <property type="project" value="UniProtKB-SubCell"/>
</dbReference>
<evidence type="ECO:0000256" key="5">
    <source>
        <dbReference type="ARBA" id="ARBA00022692"/>
    </source>
</evidence>
<dbReference type="PROSITE" id="PS51450">
    <property type="entry name" value="LRR"/>
    <property type="match status" value="1"/>
</dbReference>
<sequence>MICNVVVALEDDIRCLKGIKAAFADPQGRLESWTFDTTSVGLICKLSGVQCWNSAEDRLISVALPTIELSGQIPDSLQYCASLYILDLADNKISGTIPPKLCTWLPYLTTLDLSGNQLSGSIPANLANCTYLNKLRLSSNLLSGHIPYELASLPRLVDFTVANNDLSGPIPFNSSSFSRDAFDGNNGLCGGPLGSRCDQPFAGCEKNDGLCRLMVYSAVVLGFIVGFWGLFFVLLIKKEKWWFGYWSFVDTVALGFIVRFRDVKDIVASGCVRGFWGLSFVSRNAVHNYEKDDLRVFVLGKYKMQK</sequence>
<keyword evidence="9 11" id="KW-0472">Membrane</keyword>
<dbReference type="FunFam" id="3.80.10.10:FF:000400">
    <property type="entry name" value="Nuclear pore complex protein NUP107"/>
    <property type="match status" value="1"/>
</dbReference>
<accession>A0AA41S3G2</accession>
<feature type="transmembrane region" description="Helical" evidence="11">
    <location>
        <begin position="242"/>
        <end position="260"/>
    </location>
</feature>
<organism evidence="13 14">
    <name type="scientific">Papaver nudicaule</name>
    <name type="common">Iceland poppy</name>
    <dbReference type="NCBI Taxonomy" id="74823"/>
    <lineage>
        <taxon>Eukaryota</taxon>
        <taxon>Viridiplantae</taxon>
        <taxon>Streptophyta</taxon>
        <taxon>Embryophyta</taxon>
        <taxon>Tracheophyta</taxon>
        <taxon>Spermatophyta</taxon>
        <taxon>Magnoliopsida</taxon>
        <taxon>Ranunculales</taxon>
        <taxon>Papaveraceae</taxon>
        <taxon>Papaveroideae</taxon>
        <taxon>Papaver</taxon>
    </lineage>
</organism>
<dbReference type="InterPro" id="IPR051502">
    <property type="entry name" value="RLP_Defense_Trigger"/>
</dbReference>
<gene>
    <name evidence="13" type="ORF">MKW94_029603</name>
</gene>
<evidence type="ECO:0000256" key="6">
    <source>
        <dbReference type="ARBA" id="ARBA00022729"/>
    </source>
</evidence>
<dbReference type="Proteomes" id="UP001177140">
    <property type="component" value="Unassembled WGS sequence"/>
</dbReference>
<comment type="caution">
    <text evidence="13">The sequence shown here is derived from an EMBL/GenBank/DDBJ whole genome shotgun (WGS) entry which is preliminary data.</text>
</comment>
<dbReference type="Pfam" id="PF00560">
    <property type="entry name" value="LRR_1"/>
    <property type="match status" value="3"/>
</dbReference>
<keyword evidence="5 11" id="KW-0812">Transmembrane</keyword>
<name>A0AA41S3G2_PAPNU</name>
<dbReference type="AlphaFoldDB" id="A0AA41S3G2"/>
<evidence type="ECO:0000256" key="2">
    <source>
        <dbReference type="ARBA" id="ARBA00009592"/>
    </source>
</evidence>
<comment type="similarity">
    <text evidence="2">Belongs to the RLP family.</text>
</comment>
<evidence type="ECO:0000313" key="14">
    <source>
        <dbReference type="Proteomes" id="UP001177140"/>
    </source>
</evidence>
<keyword evidence="4" id="KW-0433">Leucine-rich repeat</keyword>
<keyword evidence="6" id="KW-0732">Signal</keyword>
<keyword evidence="7" id="KW-0677">Repeat</keyword>
<proteinExistence type="inferred from homology"/>
<evidence type="ECO:0000256" key="9">
    <source>
        <dbReference type="ARBA" id="ARBA00023136"/>
    </source>
</evidence>
<dbReference type="EMBL" id="JAJJMA010090806">
    <property type="protein sequence ID" value="MCL7029487.1"/>
    <property type="molecule type" value="Genomic_DNA"/>
</dbReference>